<reference evidence="1 2" key="1">
    <citation type="submission" date="2021-10" db="EMBL/GenBank/DDBJ databases">
        <title>Streptomyces sp. strain SMC 277, a novel streptomycete isolated from soil.</title>
        <authorList>
            <person name="Chanama M."/>
        </authorList>
    </citation>
    <scope>NUCLEOTIDE SEQUENCE [LARGE SCALE GENOMIC DNA]</scope>
    <source>
        <strain evidence="1 2">SMC 277</strain>
    </source>
</reference>
<organism evidence="1 2">
    <name type="scientific">Streptomyces antimicrobicus</name>
    <dbReference type="NCBI Taxonomy" id="2883108"/>
    <lineage>
        <taxon>Bacteria</taxon>
        <taxon>Bacillati</taxon>
        <taxon>Actinomycetota</taxon>
        <taxon>Actinomycetes</taxon>
        <taxon>Kitasatosporales</taxon>
        <taxon>Streptomycetaceae</taxon>
        <taxon>Streptomyces</taxon>
    </lineage>
</organism>
<comment type="caution">
    <text evidence="1">The sequence shown here is derived from an EMBL/GenBank/DDBJ whole genome shotgun (WGS) entry which is preliminary data.</text>
</comment>
<dbReference type="InterPro" id="IPR030976">
    <property type="entry name" value="Mod_pep_NH_fam"/>
</dbReference>
<gene>
    <name evidence="1" type="ORF">LG632_00745</name>
</gene>
<sequence>MPDTKMPIPPKVVDRLLDLLATDDEFRALFVADRHAALVRAGHELSEEQLRSGSSFACLMVDQLADKEAIAEARDQLRGYLLGAGTHTVVFALDADPVHRVLRAG</sequence>
<dbReference type="Proteomes" id="UP001199054">
    <property type="component" value="Unassembled WGS sequence"/>
</dbReference>
<dbReference type="NCBIfam" id="TIGR04509">
    <property type="entry name" value="mod_pep_NH_fam"/>
    <property type="match status" value="1"/>
</dbReference>
<keyword evidence="2" id="KW-1185">Reference proteome</keyword>
<protein>
    <submittedName>
        <fullName evidence="1">NHLP-related RiPP peptide</fullName>
    </submittedName>
</protein>
<accession>A0ABS8AZZ0</accession>
<dbReference type="RefSeq" id="WP_226724328.1">
    <property type="nucleotide sequence ID" value="NZ_JAJAUY010000002.1"/>
</dbReference>
<name>A0ABS8AZZ0_9ACTN</name>
<evidence type="ECO:0000313" key="2">
    <source>
        <dbReference type="Proteomes" id="UP001199054"/>
    </source>
</evidence>
<dbReference type="EMBL" id="JAJAUY010000002">
    <property type="protein sequence ID" value="MCB5177924.1"/>
    <property type="molecule type" value="Genomic_DNA"/>
</dbReference>
<proteinExistence type="predicted"/>
<evidence type="ECO:0000313" key="1">
    <source>
        <dbReference type="EMBL" id="MCB5177924.1"/>
    </source>
</evidence>